<sequence>MVFFKFCLEFFKTFYFLNTDRIAAFFRVWRCNVKGNGIYIGFLQLIYQTLYFLKGYIAPESQGDNFTYFNQTRLSVLVYQADFTFGFPEVQFLRYKFFRNRFRGFNLGKSAFKFSLFFVDNFTP</sequence>
<protein>
    <submittedName>
        <fullName evidence="1">Uncharacterized protein</fullName>
    </submittedName>
</protein>
<organism evidence="1 2">
    <name type="scientific">Desulfococcus multivorans DSM 2059</name>
    <dbReference type="NCBI Taxonomy" id="1121405"/>
    <lineage>
        <taxon>Bacteria</taxon>
        <taxon>Pseudomonadati</taxon>
        <taxon>Thermodesulfobacteriota</taxon>
        <taxon>Desulfobacteria</taxon>
        <taxon>Desulfobacterales</taxon>
        <taxon>Desulfococcaceae</taxon>
        <taxon>Desulfococcus</taxon>
    </lineage>
</organism>
<dbReference type="Proteomes" id="UP000014977">
    <property type="component" value="Unassembled WGS sequence"/>
</dbReference>
<comment type="caution">
    <text evidence="1">The sequence shown here is derived from an EMBL/GenBank/DDBJ whole genome shotgun (WGS) entry which is preliminary data.</text>
</comment>
<keyword evidence="2" id="KW-1185">Reference proteome</keyword>
<proteinExistence type="predicted"/>
<evidence type="ECO:0000313" key="1">
    <source>
        <dbReference type="EMBL" id="EPR44815.1"/>
    </source>
</evidence>
<name>S7U6U1_DESML</name>
<reference evidence="1 2" key="1">
    <citation type="journal article" date="2013" name="Genome Announc.">
        <title>Draft genome sequences for three mercury-methylating, sulfate-reducing bacteria.</title>
        <authorList>
            <person name="Brown S.D."/>
            <person name="Hurt R.A.Jr."/>
            <person name="Gilmour C.C."/>
            <person name="Elias D.A."/>
        </authorList>
    </citation>
    <scope>NUCLEOTIDE SEQUENCE [LARGE SCALE GENOMIC DNA]</scope>
    <source>
        <strain evidence="1 2">DSM 2059</strain>
    </source>
</reference>
<accession>S7U6U1</accession>
<evidence type="ECO:0000313" key="2">
    <source>
        <dbReference type="Proteomes" id="UP000014977"/>
    </source>
</evidence>
<dbReference type="EMBL" id="ATHJ01000020">
    <property type="protein sequence ID" value="EPR44815.1"/>
    <property type="molecule type" value="Genomic_DNA"/>
</dbReference>
<gene>
    <name evidence="1" type="ORF">dsmv_3788</name>
</gene>
<dbReference type="AlphaFoldDB" id="S7U6U1"/>